<organism evidence="7 9">
    <name type="scientific">Bursaphelenchus xylophilus</name>
    <name type="common">Pinewood nematode worm</name>
    <name type="synonym">Aphelenchoides xylophilus</name>
    <dbReference type="NCBI Taxonomy" id="6326"/>
    <lineage>
        <taxon>Eukaryota</taxon>
        <taxon>Metazoa</taxon>
        <taxon>Ecdysozoa</taxon>
        <taxon>Nematoda</taxon>
        <taxon>Chromadorea</taxon>
        <taxon>Rhabditida</taxon>
        <taxon>Tylenchina</taxon>
        <taxon>Tylenchomorpha</taxon>
        <taxon>Aphelenchoidea</taxon>
        <taxon>Aphelenchoididae</taxon>
        <taxon>Bursaphelenchus</taxon>
    </lineage>
</organism>
<evidence type="ECO:0000313" key="5">
    <source>
        <dbReference type="EMBL" id="CAD5226720.1"/>
    </source>
</evidence>
<evidence type="ECO:0000256" key="1">
    <source>
        <dbReference type="ARBA" id="ARBA00022837"/>
    </source>
</evidence>
<keyword evidence="1" id="KW-0106">Calcium</keyword>
<dbReference type="eggNOG" id="ENOG502S8RX">
    <property type="taxonomic scope" value="Eukaryota"/>
</dbReference>
<sequence length="173" mass="20274">MMKFFSAYVLMVTAVVAQTQRPFVDITPVPMEKLNPRLSEFLRIDTNSDNQLTFSEFILSDRPFIESQSRYFHELDLNNDGRITRNEFENYFKKHDEEERQQRIQTDQFFKNLGRPSNFPFKDFKGVVYAFRASKNNSSPPFNFGPRFGPVNPQLLQASEADKHSNNSESKNE</sequence>
<reference evidence="9" key="1">
    <citation type="submission" date="2016-11" db="UniProtKB">
        <authorList>
            <consortium name="WormBaseParasite"/>
        </authorList>
    </citation>
    <scope>IDENTIFICATION</scope>
</reference>
<protein>
    <submittedName>
        <fullName evidence="5">(pine wood nematode) hypothetical protein</fullName>
    </submittedName>
</protein>
<dbReference type="OrthoDB" id="2122982at2759"/>
<dbReference type="PROSITE" id="PS50222">
    <property type="entry name" value="EF_HAND_2"/>
    <property type="match status" value="1"/>
</dbReference>
<evidence type="ECO:0000256" key="2">
    <source>
        <dbReference type="SAM" id="MobiDB-lite"/>
    </source>
</evidence>
<dbReference type="InterPro" id="IPR011992">
    <property type="entry name" value="EF-hand-dom_pair"/>
</dbReference>
<dbReference type="EMBL" id="CAJFCV020000004">
    <property type="protein sequence ID" value="CAG9116121.1"/>
    <property type="molecule type" value="Genomic_DNA"/>
</dbReference>
<dbReference type="EMBL" id="CAJFDI010000004">
    <property type="protein sequence ID" value="CAD5226720.1"/>
    <property type="molecule type" value="Genomic_DNA"/>
</dbReference>
<feature type="compositionally biased region" description="Basic and acidic residues" evidence="2">
    <location>
        <begin position="160"/>
        <end position="173"/>
    </location>
</feature>
<dbReference type="Proteomes" id="UP000095284">
    <property type="component" value="Unplaced"/>
</dbReference>
<feature type="signal peptide" evidence="3">
    <location>
        <begin position="1"/>
        <end position="17"/>
    </location>
</feature>
<proteinExistence type="predicted"/>
<accession>A0A1I7S376</accession>
<dbReference type="InterPro" id="IPR002048">
    <property type="entry name" value="EF_hand_dom"/>
</dbReference>
<feature type="domain" description="EF-hand" evidence="4">
    <location>
        <begin position="72"/>
        <end position="98"/>
    </location>
</feature>
<keyword evidence="8" id="KW-1185">Reference proteome</keyword>
<dbReference type="Proteomes" id="UP000659654">
    <property type="component" value="Unassembled WGS sequence"/>
</dbReference>
<feature type="region of interest" description="Disordered" evidence="2">
    <location>
        <begin position="141"/>
        <end position="173"/>
    </location>
</feature>
<evidence type="ECO:0000259" key="4">
    <source>
        <dbReference type="PROSITE" id="PS50222"/>
    </source>
</evidence>
<dbReference type="InterPro" id="IPR018247">
    <property type="entry name" value="EF_Hand_1_Ca_BS"/>
</dbReference>
<reference evidence="6" key="2">
    <citation type="submission" date="2020-08" db="EMBL/GenBank/DDBJ databases">
        <authorList>
            <person name="Kikuchi T."/>
        </authorList>
    </citation>
    <scope>NUCLEOTIDE SEQUENCE</scope>
    <source>
        <strain evidence="5">Ka4C1</strain>
    </source>
</reference>
<dbReference type="PROSITE" id="PS00018">
    <property type="entry name" value="EF_HAND_1"/>
    <property type="match status" value="2"/>
</dbReference>
<dbReference type="GO" id="GO:0005509">
    <property type="term" value="F:calcium ion binding"/>
    <property type="evidence" value="ECO:0007669"/>
    <property type="project" value="InterPro"/>
</dbReference>
<evidence type="ECO:0000313" key="7">
    <source>
        <dbReference type="Proteomes" id="UP000095284"/>
    </source>
</evidence>
<name>A0A1I7S376_BURXY</name>
<evidence type="ECO:0000256" key="3">
    <source>
        <dbReference type="SAM" id="SignalP"/>
    </source>
</evidence>
<dbReference type="Proteomes" id="UP000582659">
    <property type="component" value="Unassembled WGS sequence"/>
</dbReference>
<dbReference type="SUPFAM" id="SSF47473">
    <property type="entry name" value="EF-hand"/>
    <property type="match status" value="1"/>
</dbReference>
<dbReference type="Pfam" id="PF13202">
    <property type="entry name" value="EF-hand_5"/>
    <property type="match status" value="2"/>
</dbReference>
<gene>
    <name evidence="5" type="ORF">BXYJ_LOCUS9265</name>
</gene>
<keyword evidence="3" id="KW-0732">Signal</keyword>
<feature type="chain" id="PRO_5035399673" evidence="3">
    <location>
        <begin position="18"/>
        <end position="173"/>
    </location>
</feature>
<dbReference type="WBParaSite" id="BXY_0745600.1">
    <property type="protein sequence ID" value="BXY_0745600.1"/>
    <property type="gene ID" value="BXY_0745600"/>
</dbReference>
<evidence type="ECO:0000313" key="9">
    <source>
        <dbReference type="WBParaSite" id="BXY_0745600.1"/>
    </source>
</evidence>
<evidence type="ECO:0000313" key="6">
    <source>
        <dbReference type="EMBL" id="CAG9116121.1"/>
    </source>
</evidence>
<dbReference type="Gene3D" id="1.10.238.10">
    <property type="entry name" value="EF-hand"/>
    <property type="match status" value="1"/>
</dbReference>
<evidence type="ECO:0000313" key="8">
    <source>
        <dbReference type="Proteomes" id="UP000659654"/>
    </source>
</evidence>
<dbReference type="AlphaFoldDB" id="A0A1I7S376"/>